<feature type="compositionally biased region" description="Polar residues" evidence="1">
    <location>
        <begin position="351"/>
        <end position="371"/>
    </location>
</feature>
<feature type="compositionally biased region" description="Basic and acidic residues" evidence="1">
    <location>
        <begin position="434"/>
        <end position="443"/>
    </location>
</feature>
<feature type="compositionally biased region" description="Polar residues" evidence="1">
    <location>
        <begin position="520"/>
        <end position="529"/>
    </location>
</feature>
<feature type="compositionally biased region" description="Basic and acidic residues" evidence="1">
    <location>
        <begin position="333"/>
        <end position="350"/>
    </location>
</feature>
<proteinExistence type="predicted"/>
<feature type="compositionally biased region" description="Basic and acidic residues" evidence="1">
    <location>
        <begin position="202"/>
        <end position="218"/>
    </location>
</feature>
<protein>
    <submittedName>
        <fullName evidence="2">Putative neurofilament heavy polypeptide-like</fullName>
    </submittedName>
</protein>
<name>A0A5B6ZN10_DAVIN</name>
<dbReference type="EMBL" id="GHES01014895">
    <property type="protein sequence ID" value="MPA45454.1"/>
    <property type="molecule type" value="Transcribed_RNA"/>
</dbReference>
<reference evidence="2" key="1">
    <citation type="submission" date="2019-08" db="EMBL/GenBank/DDBJ databases">
        <title>Reference gene set and small RNA set construction with multiple tissues from Davidia involucrata Baill.</title>
        <authorList>
            <person name="Yang H."/>
            <person name="Zhou C."/>
            <person name="Li G."/>
            <person name="Wang J."/>
            <person name="Gao P."/>
            <person name="Wang M."/>
            <person name="Wang R."/>
            <person name="Zhao Y."/>
        </authorList>
    </citation>
    <scope>NUCLEOTIDE SEQUENCE</scope>
    <source>
        <tissue evidence="2">Mixed with DoveR01_LX</tissue>
    </source>
</reference>
<dbReference type="PANTHER" id="PTHR37729:SF1">
    <property type="entry name" value="NEUROFILAMENT PROTEIN-LIKE PROTEIN"/>
    <property type="match status" value="1"/>
</dbReference>
<feature type="compositionally biased region" description="Basic and acidic residues" evidence="1">
    <location>
        <begin position="392"/>
        <end position="414"/>
    </location>
</feature>
<evidence type="ECO:0000313" key="2">
    <source>
        <dbReference type="EMBL" id="MPA45454.1"/>
    </source>
</evidence>
<evidence type="ECO:0000256" key="1">
    <source>
        <dbReference type="SAM" id="MobiDB-lite"/>
    </source>
</evidence>
<accession>A0A5B6ZN10</accession>
<feature type="compositionally biased region" description="Basic and acidic residues" evidence="1">
    <location>
        <begin position="471"/>
        <end position="480"/>
    </location>
</feature>
<organism evidence="2">
    <name type="scientific">Davidia involucrata</name>
    <name type="common">Dove tree</name>
    <dbReference type="NCBI Taxonomy" id="16924"/>
    <lineage>
        <taxon>Eukaryota</taxon>
        <taxon>Viridiplantae</taxon>
        <taxon>Streptophyta</taxon>
        <taxon>Embryophyta</taxon>
        <taxon>Tracheophyta</taxon>
        <taxon>Spermatophyta</taxon>
        <taxon>Magnoliopsida</taxon>
        <taxon>eudicotyledons</taxon>
        <taxon>Gunneridae</taxon>
        <taxon>Pentapetalae</taxon>
        <taxon>asterids</taxon>
        <taxon>Cornales</taxon>
        <taxon>Nyssaceae</taxon>
        <taxon>Davidia</taxon>
    </lineage>
</organism>
<feature type="region of interest" description="Disordered" evidence="1">
    <location>
        <begin position="333"/>
        <end position="500"/>
    </location>
</feature>
<sequence length="537" mass="58711">MASEAVVSDHSTTPEQVEKKANEEVKTIEHESVSPSKESGEEEKSKAEESPSPVAPIAESEEKIEDKPVEPPVVEEVKKTVDVSVEDNLKVAPDSIPELAIESVEKQPVDVPKSSVEAVCEKEEQVEVLPVKESEAVVAKEVESSEVESKKEEIPESEEQVKTVDVSESSVEAAEKKEEQVEVLPVKESEVVVVKGVENSEAESKKEETPEPVPEVEKSEVAELVEKECAEVEPKESVEVEIVKDEATLTDKVEDTELLKEVQTTKEESPVTESSDQVTSTYEEAQVEIKEDRVECPPDVAENKEKELIATNVVEGLSKEEVVELGKTEVENEAKDVKTEEDIGEKRITEELNQPETNKVEDVSSSISTTEVIEKSLEGENTSRGIELIAENGKESIKDETVTSLETSKDREAEEKVDEVTTATAKEQAEEPQESEREVKGEESVQTGETNLVKEKEAGGIAKPDFPNPESTKDGDDTKTSQDPLKGEVAAKSIQKQSNNIIAKVKQSLVKAKKAILGKSANSKSLSSETKGEVKVK</sequence>
<feature type="compositionally biased region" description="Basic and acidic residues" evidence="1">
    <location>
        <begin position="16"/>
        <end position="49"/>
    </location>
</feature>
<dbReference type="PANTHER" id="PTHR37729">
    <property type="entry name" value="NEUROFILAMENT PROTEIN-LIKE PROTEIN"/>
    <property type="match status" value="1"/>
</dbReference>
<feature type="compositionally biased region" description="Basic and acidic residues" evidence="1">
    <location>
        <begin position="60"/>
        <end position="74"/>
    </location>
</feature>
<feature type="region of interest" description="Disordered" evidence="1">
    <location>
        <begin position="260"/>
        <end position="281"/>
    </location>
</feature>
<feature type="region of interest" description="Disordered" evidence="1">
    <location>
        <begin position="198"/>
        <end position="218"/>
    </location>
</feature>
<gene>
    <name evidence="2" type="ORF">Din_014895</name>
</gene>
<feature type="compositionally biased region" description="Basic and acidic residues" evidence="1">
    <location>
        <begin position="145"/>
        <end position="162"/>
    </location>
</feature>
<feature type="region of interest" description="Disordered" evidence="1">
    <location>
        <begin position="1"/>
        <end position="74"/>
    </location>
</feature>
<feature type="region of interest" description="Disordered" evidence="1">
    <location>
        <begin position="516"/>
        <end position="537"/>
    </location>
</feature>
<feature type="region of interest" description="Disordered" evidence="1">
    <location>
        <begin position="145"/>
        <end position="170"/>
    </location>
</feature>
<dbReference type="AlphaFoldDB" id="A0A5B6ZN10"/>
<feature type="compositionally biased region" description="Basic and acidic residues" evidence="1">
    <location>
        <begin position="260"/>
        <end position="269"/>
    </location>
</feature>
<feature type="compositionally biased region" description="Polar residues" evidence="1">
    <location>
        <begin position="271"/>
        <end position="281"/>
    </location>
</feature>